<dbReference type="Pfam" id="PF26200">
    <property type="entry name" value="Rcat_RNF216"/>
    <property type="match status" value="1"/>
</dbReference>
<evidence type="ECO:0000259" key="10">
    <source>
        <dbReference type="PROSITE" id="PS51873"/>
    </source>
</evidence>
<dbReference type="PROSITE" id="PS51873">
    <property type="entry name" value="TRIAD"/>
    <property type="match status" value="1"/>
</dbReference>
<dbReference type="RefSeq" id="XP_018043065.1">
    <property type="nucleotide sequence ID" value="XM_018179909.1"/>
</dbReference>
<evidence type="ECO:0000256" key="1">
    <source>
        <dbReference type="ARBA" id="ARBA00004906"/>
    </source>
</evidence>
<dbReference type="EMBL" id="KV441548">
    <property type="protein sequence ID" value="OAG12700.1"/>
    <property type="molecule type" value="Genomic_DNA"/>
</dbReference>
<dbReference type="GO" id="GO:0016740">
    <property type="term" value="F:transferase activity"/>
    <property type="evidence" value="ECO:0007669"/>
    <property type="project" value="UniProtKB-KW"/>
</dbReference>
<dbReference type="GO" id="GO:0008270">
    <property type="term" value="F:zinc ion binding"/>
    <property type="evidence" value="ECO:0007669"/>
    <property type="project" value="UniProtKB-KW"/>
</dbReference>
<comment type="pathway">
    <text evidence="1">Protein modification; protein ubiquitination.</text>
</comment>
<dbReference type="InterPro" id="IPR047545">
    <property type="entry name" value="BRcat_RBR_RNF216"/>
</dbReference>
<evidence type="ECO:0000256" key="4">
    <source>
        <dbReference type="ARBA" id="ARBA00022737"/>
    </source>
</evidence>
<dbReference type="Gene3D" id="3.30.40.10">
    <property type="entry name" value="Zinc/RING finger domain, C3HC4 (zinc finger)"/>
    <property type="match status" value="1"/>
</dbReference>
<dbReference type="PANTHER" id="PTHR22770:SF47">
    <property type="entry name" value="E3 UBIQUITIN-PROTEIN LIGASE RNF216"/>
    <property type="match status" value="1"/>
</dbReference>
<keyword evidence="7" id="KW-0862">Zinc</keyword>
<feature type="region of interest" description="Disordered" evidence="9">
    <location>
        <begin position="1"/>
        <end position="29"/>
    </location>
</feature>
<evidence type="ECO:0000313" key="11">
    <source>
        <dbReference type="EMBL" id="OAG12700.1"/>
    </source>
</evidence>
<accession>A0A177D0P2</accession>
<keyword evidence="3" id="KW-0479">Metal-binding</keyword>
<evidence type="ECO:0000256" key="5">
    <source>
        <dbReference type="ARBA" id="ARBA00022771"/>
    </source>
</evidence>
<dbReference type="InParanoid" id="A0A177D0P2"/>
<dbReference type="GeneID" id="28763395"/>
<keyword evidence="5" id="KW-0863">Zinc-finger</keyword>
<dbReference type="CDD" id="cd20339">
    <property type="entry name" value="BRcat_RBR_RNF216"/>
    <property type="match status" value="1"/>
</dbReference>
<keyword evidence="12" id="KW-1185">Reference proteome</keyword>
<keyword evidence="2" id="KW-0808">Transferase</keyword>
<dbReference type="PANTHER" id="PTHR22770">
    <property type="entry name" value="UBIQUITIN CONJUGATING ENZYME 7 INTERACTING PROTEIN-RELATED"/>
    <property type="match status" value="1"/>
</dbReference>
<evidence type="ECO:0000256" key="7">
    <source>
        <dbReference type="ARBA" id="ARBA00022833"/>
    </source>
</evidence>
<evidence type="ECO:0000256" key="3">
    <source>
        <dbReference type="ARBA" id="ARBA00022723"/>
    </source>
</evidence>
<reference evidence="11 12" key="1">
    <citation type="submission" date="2016-05" db="EMBL/GenBank/DDBJ databases">
        <title>Comparative analysis of secretome profiles of manganese(II)-oxidizing ascomycete fungi.</title>
        <authorList>
            <consortium name="DOE Joint Genome Institute"/>
            <person name="Zeiner C.A."/>
            <person name="Purvine S.O."/>
            <person name="Zink E.M."/>
            <person name="Wu S."/>
            <person name="Pasa-Tolic L."/>
            <person name="Chaput D.L."/>
            <person name="Haridas S."/>
            <person name="Grigoriev I.V."/>
            <person name="Santelli C.M."/>
            <person name="Hansel C.M."/>
        </authorList>
    </citation>
    <scope>NUCLEOTIDE SEQUENCE [LARGE SCALE GENOMIC DNA]</scope>
    <source>
        <strain evidence="11 12">AP3s5-JAC2a</strain>
    </source>
</reference>
<dbReference type="Proteomes" id="UP000077069">
    <property type="component" value="Unassembled WGS sequence"/>
</dbReference>
<keyword evidence="6" id="KW-0833">Ubl conjugation pathway</keyword>
<feature type="domain" description="RING-type" evidence="10">
    <location>
        <begin position="356"/>
        <end position="574"/>
    </location>
</feature>
<dbReference type="InterPro" id="IPR051628">
    <property type="entry name" value="LUBAC_E3_Ligases"/>
</dbReference>
<feature type="region of interest" description="Disordered" evidence="9">
    <location>
        <begin position="169"/>
        <end position="206"/>
    </location>
</feature>
<evidence type="ECO:0000256" key="2">
    <source>
        <dbReference type="ARBA" id="ARBA00022679"/>
    </source>
</evidence>
<proteinExistence type="predicted"/>
<dbReference type="OrthoDB" id="10009520at2759"/>
<organism evidence="11 12">
    <name type="scientific">Paraphaeosphaeria sporulosa</name>
    <dbReference type="NCBI Taxonomy" id="1460663"/>
    <lineage>
        <taxon>Eukaryota</taxon>
        <taxon>Fungi</taxon>
        <taxon>Dikarya</taxon>
        <taxon>Ascomycota</taxon>
        <taxon>Pezizomycotina</taxon>
        <taxon>Dothideomycetes</taxon>
        <taxon>Pleosporomycetidae</taxon>
        <taxon>Pleosporales</taxon>
        <taxon>Massarineae</taxon>
        <taxon>Didymosphaeriaceae</taxon>
        <taxon>Paraphaeosphaeria</taxon>
    </lineage>
</organism>
<keyword evidence="4" id="KW-0677">Repeat</keyword>
<dbReference type="Gene3D" id="1.20.120.1750">
    <property type="match status" value="1"/>
</dbReference>
<evidence type="ECO:0000256" key="8">
    <source>
        <dbReference type="SAM" id="Coils"/>
    </source>
</evidence>
<dbReference type="InterPro" id="IPR013083">
    <property type="entry name" value="Znf_RING/FYVE/PHD"/>
</dbReference>
<sequence length="670" mass="76071">MNAGPEQRQVIDLVSDDEDDLSRYGDDRSYEVDALPEFELGGPETEEDWEERNWGGLGVEGAARLGPLEQDYERDFIDFGPNDFDQPDLAPAVNNHRLANAAPNNLMNVEADIAESELVTVAVCLQMVLDILPDISVDHVLALIADQTQDNTRTSEACQRIVTQLLDGEAYPKEEEEASRKRKRQRSFSEFEEDDGEGRPHSYMNDVGGQLADRDCRLTRRNPHQETDVILFQQIYLQDHLLRNKYSYNEFVYVPVRHINLVIKQQKTLYKAYGVIDQQLREYDQYDRNKEPFRKVHSARTKRNIEASLIQRGSQVPKELQAAKKKSDEAAVKRRKAEDALREEENNIREAVLAGEMTECQCCFDEFPLNRMVGCGGATMHFLCRECVKNYVESEIGSSRCRPICFADSKCGGNFTRQQLQDCLTDTTFDRLEHMQQMQDLEGAGLDLDECPFCDFKQICPSVDEDKEFRCLNPKCRKTSCRLCQKETHIPLTCEEVKKNEKLTVRHDVEEAMSAALIRNCNKCKKPFIKQDGCNKMLCPQCGNSQCYVCSKDIKDYNHFSDHNVGRGGCQLHDNVEDRHEQEVKKAADEALAKAKAENPELSEADLMIQVSDRVKQSEQQRLGRAQEAVRAFPYHMVGGALINRAPLAAPAPAAAAAAHPQYPLRTSNG</sequence>
<evidence type="ECO:0000313" key="12">
    <source>
        <dbReference type="Proteomes" id="UP000077069"/>
    </source>
</evidence>
<evidence type="ECO:0000256" key="6">
    <source>
        <dbReference type="ARBA" id="ARBA00022786"/>
    </source>
</evidence>
<evidence type="ECO:0000256" key="9">
    <source>
        <dbReference type="SAM" id="MobiDB-lite"/>
    </source>
</evidence>
<name>A0A177D0P2_9PLEO</name>
<dbReference type="AlphaFoldDB" id="A0A177D0P2"/>
<dbReference type="InterPro" id="IPR044066">
    <property type="entry name" value="TRIAD_supradom"/>
</dbReference>
<protein>
    <recommendedName>
        <fullName evidence="10">RING-type domain-containing protein</fullName>
    </recommendedName>
</protein>
<keyword evidence="8" id="KW-0175">Coiled coil</keyword>
<feature type="coiled-coil region" evidence="8">
    <location>
        <begin position="320"/>
        <end position="354"/>
    </location>
</feature>
<dbReference type="STRING" id="1460663.A0A177D0P2"/>
<dbReference type="InterPro" id="IPR047546">
    <property type="entry name" value="Rcat_RBR_RNF216"/>
</dbReference>
<dbReference type="SUPFAM" id="SSF57850">
    <property type="entry name" value="RING/U-box"/>
    <property type="match status" value="1"/>
</dbReference>
<dbReference type="CDD" id="cd20353">
    <property type="entry name" value="Rcat_RBR_RNF216"/>
    <property type="match status" value="1"/>
</dbReference>
<gene>
    <name evidence="11" type="ORF">CC84DRAFT_1171377</name>
</gene>